<evidence type="ECO:0000256" key="1">
    <source>
        <dbReference type="SAM" id="Phobius"/>
    </source>
</evidence>
<dbReference type="EMBL" id="CP021434">
    <property type="protein sequence ID" value="ARU59942.1"/>
    <property type="molecule type" value="Genomic_DNA"/>
</dbReference>
<protein>
    <submittedName>
        <fullName evidence="2">Uncharacterized protein</fullName>
    </submittedName>
</protein>
<gene>
    <name evidence="2" type="ORF">CBW65_01860</name>
</gene>
<dbReference type="RefSeq" id="WP_232463424.1">
    <property type="nucleotide sequence ID" value="NZ_CP021434.1"/>
</dbReference>
<organism evidence="2 3">
    <name type="scientific">Tumebacillus avium</name>
    <dbReference type="NCBI Taxonomy" id="1903704"/>
    <lineage>
        <taxon>Bacteria</taxon>
        <taxon>Bacillati</taxon>
        <taxon>Bacillota</taxon>
        <taxon>Bacilli</taxon>
        <taxon>Bacillales</taxon>
        <taxon>Alicyclobacillaceae</taxon>
        <taxon>Tumebacillus</taxon>
    </lineage>
</organism>
<dbReference type="InterPro" id="IPR046192">
    <property type="entry name" value="DUF6220"/>
</dbReference>
<evidence type="ECO:0000313" key="3">
    <source>
        <dbReference type="Proteomes" id="UP000195437"/>
    </source>
</evidence>
<keyword evidence="1" id="KW-0812">Transmembrane</keyword>
<keyword evidence="1" id="KW-0472">Membrane</keyword>
<dbReference type="Pfam" id="PF19728">
    <property type="entry name" value="DUF6220"/>
    <property type="match status" value="1"/>
</dbReference>
<keyword evidence="3" id="KW-1185">Reference proteome</keyword>
<dbReference type="AlphaFoldDB" id="A0A1Y0IHH3"/>
<keyword evidence="1" id="KW-1133">Transmembrane helix</keyword>
<sequence length="126" mass="13707">MTGGVRVARIAFFAVAILFALCVATQVFLAGMSVFVDPAHWVNHTTFVHFFDKLDIVMLILSFAGKLPNALRWQSGALVVLTFAMYVTANLTVLLPLAGALHPVLAMAIFWLAVHAVVKSRPSVVR</sequence>
<evidence type="ECO:0000313" key="2">
    <source>
        <dbReference type="EMBL" id="ARU59942.1"/>
    </source>
</evidence>
<feature type="transmembrane region" description="Helical" evidence="1">
    <location>
        <begin position="100"/>
        <end position="118"/>
    </location>
</feature>
<accession>A0A1Y0IHH3</accession>
<proteinExistence type="predicted"/>
<dbReference type="Proteomes" id="UP000195437">
    <property type="component" value="Chromosome"/>
</dbReference>
<name>A0A1Y0IHH3_9BACL</name>
<reference evidence="3" key="1">
    <citation type="submission" date="2017-05" db="EMBL/GenBank/DDBJ databases">
        <authorList>
            <person name="Sung H."/>
        </authorList>
    </citation>
    <scope>NUCLEOTIDE SEQUENCE [LARGE SCALE GENOMIC DNA]</scope>
    <source>
        <strain evidence="3">AR23208</strain>
    </source>
</reference>
<dbReference type="KEGG" id="tum:CBW65_01860"/>
<feature type="transmembrane region" description="Helical" evidence="1">
    <location>
        <begin position="12"/>
        <end position="35"/>
    </location>
</feature>